<dbReference type="EMBL" id="CAJNBJ010000017">
    <property type="protein sequence ID" value="CAE6770779.1"/>
    <property type="molecule type" value="Genomic_DNA"/>
</dbReference>
<proteinExistence type="predicted"/>
<accession>A0ABM8RTN1</accession>
<dbReference type="RefSeq" id="WP_213043118.1">
    <property type="nucleotide sequence ID" value="NZ_CAJNBJ010000017.1"/>
</dbReference>
<evidence type="ECO:0000313" key="3">
    <source>
        <dbReference type="Proteomes" id="UP000675880"/>
    </source>
</evidence>
<sequence>MDFRTAILALVLFVSLLIFGIGLFRVSFGDEPHSPAVDMRQATQIVLEQFPHARILEMELDTDDGRLVYEVELITAEGQKKEIHINATTGRIEKIEYD</sequence>
<organism evidence="2 3">
    <name type="scientific">Nitrospira defluvii</name>
    <dbReference type="NCBI Taxonomy" id="330214"/>
    <lineage>
        <taxon>Bacteria</taxon>
        <taxon>Pseudomonadati</taxon>
        <taxon>Nitrospirota</taxon>
        <taxon>Nitrospiria</taxon>
        <taxon>Nitrospirales</taxon>
        <taxon>Nitrospiraceae</taxon>
        <taxon>Nitrospira</taxon>
    </lineage>
</organism>
<dbReference type="Proteomes" id="UP000675880">
    <property type="component" value="Unassembled WGS sequence"/>
</dbReference>
<comment type="caution">
    <text evidence="2">The sequence shown here is derived from an EMBL/GenBank/DDBJ whole genome shotgun (WGS) entry which is preliminary data.</text>
</comment>
<name>A0ABM8RTN1_9BACT</name>
<evidence type="ECO:0000259" key="1">
    <source>
        <dbReference type="Pfam" id="PF03413"/>
    </source>
</evidence>
<reference evidence="2 3" key="1">
    <citation type="submission" date="2021-02" db="EMBL/GenBank/DDBJ databases">
        <authorList>
            <person name="Han P."/>
        </authorList>
    </citation>
    <scope>NUCLEOTIDE SEQUENCE [LARGE SCALE GENOMIC DNA]</scope>
    <source>
        <strain evidence="2">Candidatus Nitrospira sp. ZN2</strain>
    </source>
</reference>
<protein>
    <submittedName>
        <fullName evidence="2">PepSY domain-containing protein</fullName>
    </submittedName>
</protein>
<keyword evidence="3" id="KW-1185">Reference proteome</keyword>
<dbReference type="InterPro" id="IPR025711">
    <property type="entry name" value="PepSY"/>
</dbReference>
<feature type="domain" description="PepSY" evidence="1">
    <location>
        <begin position="41"/>
        <end position="96"/>
    </location>
</feature>
<gene>
    <name evidence="2" type="ORF">NSPZN2_40274</name>
</gene>
<dbReference type="Gene3D" id="3.10.450.40">
    <property type="match status" value="1"/>
</dbReference>
<dbReference type="Pfam" id="PF03413">
    <property type="entry name" value="PepSY"/>
    <property type="match status" value="1"/>
</dbReference>
<evidence type="ECO:0000313" key="2">
    <source>
        <dbReference type="EMBL" id="CAE6770779.1"/>
    </source>
</evidence>